<evidence type="ECO:0000313" key="18">
    <source>
        <dbReference type="EMBL" id="TMW57115.1"/>
    </source>
</evidence>
<dbReference type="InterPro" id="IPR018200">
    <property type="entry name" value="USP_CS"/>
</dbReference>
<dbReference type="PROSITE" id="PS50235">
    <property type="entry name" value="USP_3"/>
    <property type="match status" value="1"/>
</dbReference>
<comment type="similarity">
    <text evidence="3">Belongs to the peptidase C19 family.</text>
</comment>
<evidence type="ECO:0000256" key="14">
    <source>
        <dbReference type="SAM" id="MobiDB-lite"/>
    </source>
</evidence>
<dbReference type="SMART" id="SM00213">
    <property type="entry name" value="UBQ"/>
    <property type="match status" value="1"/>
</dbReference>
<evidence type="ECO:0000256" key="4">
    <source>
        <dbReference type="ARBA" id="ARBA00012759"/>
    </source>
</evidence>
<dbReference type="InterPro" id="IPR050164">
    <property type="entry name" value="Peptidase_C19"/>
</dbReference>
<evidence type="ECO:0000256" key="3">
    <source>
        <dbReference type="ARBA" id="ARBA00009085"/>
    </source>
</evidence>
<protein>
    <recommendedName>
        <fullName evidence="4">ubiquitinyl hydrolase 1</fullName>
        <ecNumber evidence="4">3.4.19.12</ecNumber>
    </recommendedName>
</protein>
<dbReference type="PANTHER" id="PTHR24006">
    <property type="entry name" value="UBIQUITIN CARBOXYL-TERMINAL HYDROLASE"/>
    <property type="match status" value="1"/>
</dbReference>
<feature type="region of interest" description="Disordered" evidence="14">
    <location>
        <begin position="1022"/>
        <end position="1042"/>
    </location>
</feature>
<dbReference type="SUPFAM" id="SSF90209">
    <property type="entry name" value="Ran binding protein zinc finger-like"/>
    <property type="match status" value="1"/>
</dbReference>
<evidence type="ECO:0000256" key="12">
    <source>
        <dbReference type="ARBA" id="ARBA00023242"/>
    </source>
</evidence>
<keyword evidence="12" id="KW-0539">Nucleus</keyword>
<dbReference type="SUPFAM" id="SSF54236">
    <property type="entry name" value="Ubiquitin-like"/>
    <property type="match status" value="1"/>
</dbReference>
<dbReference type="PROSITE" id="PS00972">
    <property type="entry name" value="USP_1"/>
    <property type="match status" value="1"/>
</dbReference>
<dbReference type="InterPro" id="IPR006615">
    <property type="entry name" value="Pept_C19_DUSP"/>
</dbReference>
<dbReference type="Proteomes" id="UP000794436">
    <property type="component" value="Unassembled WGS sequence"/>
</dbReference>
<evidence type="ECO:0000259" key="16">
    <source>
        <dbReference type="PROSITE" id="PS50235"/>
    </source>
</evidence>
<evidence type="ECO:0000259" key="17">
    <source>
        <dbReference type="PROSITE" id="PS51283"/>
    </source>
</evidence>
<keyword evidence="11" id="KW-0862">Zinc</keyword>
<dbReference type="OrthoDB" id="289038at2759"/>
<dbReference type="GO" id="GO:0008270">
    <property type="term" value="F:zinc ion binding"/>
    <property type="evidence" value="ECO:0007669"/>
    <property type="project" value="UniProtKB-KW"/>
</dbReference>
<evidence type="ECO:0000313" key="19">
    <source>
        <dbReference type="Proteomes" id="UP000794436"/>
    </source>
</evidence>
<evidence type="ECO:0000256" key="10">
    <source>
        <dbReference type="ARBA" id="ARBA00022807"/>
    </source>
</evidence>
<evidence type="ECO:0000256" key="9">
    <source>
        <dbReference type="ARBA" id="ARBA00022801"/>
    </source>
</evidence>
<dbReference type="SMART" id="SM00547">
    <property type="entry name" value="ZnF_RBZ"/>
    <property type="match status" value="1"/>
</dbReference>
<dbReference type="InterPro" id="IPR001876">
    <property type="entry name" value="Znf_RanBP2"/>
</dbReference>
<feature type="coiled-coil region" evidence="13">
    <location>
        <begin position="470"/>
        <end position="497"/>
    </location>
</feature>
<name>A0A8K1C628_PYTOL</name>
<gene>
    <name evidence="18" type="ORF">Poli38472_003040</name>
</gene>
<evidence type="ECO:0000256" key="11">
    <source>
        <dbReference type="ARBA" id="ARBA00022833"/>
    </source>
</evidence>
<dbReference type="GO" id="GO:0016579">
    <property type="term" value="P:protein deubiquitination"/>
    <property type="evidence" value="ECO:0007669"/>
    <property type="project" value="InterPro"/>
</dbReference>
<keyword evidence="7" id="KW-0863">Zinc-finger</keyword>
<dbReference type="PROSITE" id="PS50053">
    <property type="entry name" value="UBIQUITIN_2"/>
    <property type="match status" value="1"/>
</dbReference>
<organism evidence="18 19">
    <name type="scientific">Pythium oligandrum</name>
    <name type="common">Mycoparasitic fungus</name>
    <dbReference type="NCBI Taxonomy" id="41045"/>
    <lineage>
        <taxon>Eukaryota</taxon>
        <taxon>Sar</taxon>
        <taxon>Stramenopiles</taxon>
        <taxon>Oomycota</taxon>
        <taxon>Peronosporomycetes</taxon>
        <taxon>Pythiales</taxon>
        <taxon>Pythiaceae</taxon>
        <taxon>Pythium</taxon>
    </lineage>
</organism>
<dbReference type="Gene3D" id="3.10.20.90">
    <property type="entry name" value="Phosphatidylinositol 3-kinase Catalytic Subunit, Chain A, domain 1"/>
    <property type="match status" value="1"/>
</dbReference>
<evidence type="ECO:0000256" key="7">
    <source>
        <dbReference type="ARBA" id="ARBA00022771"/>
    </source>
</evidence>
<dbReference type="GO" id="GO:0005829">
    <property type="term" value="C:cytosol"/>
    <property type="evidence" value="ECO:0007669"/>
    <property type="project" value="TreeGrafter"/>
</dbReference>
<dbReference type="InterPro" id="IPR036443">
    <property type="entry name" value="Znf_RanBP2_sf"/>
</dbReference>
<dbReference type="GO" id="GO:0004843">
    <property type="term" value="F:cysteine-type deubiquitinase activity"/>
    <property type="evidence" value="ECO:0007669"/>
    <property type="project" value="UniProtKB-EC"/>
</dbReference>
<dbReference type="PROSITE" id="PS51283">
    <property type="entry name" value="DUSP"/>
    <property type="match status" value="1"/>
</dbReference>
<proteinExistence type="inferred from homology"/>
<feature type="domain" description="DUSP" evidence="17">
    <location>
        <begin position="830"/>
        <end position="942"/>
    </location>
</feature>
<dbReference type="Pfam" id="PF00443">
    <property type="entry name" value="UCH"/>
    <property type="match status" value="1"/>
</dbReference>
<evidence type="ECO:0000256" key="8">
    <source>
        <dbReference type="ARBA" id="ARBA00022786"/>
    </source>
</evidence>
<evidence type="ECO:0000259" key="15">
    <source>
        <dbReference type="PROSITE" id="PS50053"/>
    </source>
</evidence>
<dbReference type="EC" id="3.4.19.12" evidence="4"/>
<sequence>MAIKRKRVHGADATPAPVEEQADPRILDPYCVRLKPCRLADHQRHHKKNKTVGMIKNCEQNPNCLYGLGEYQKGIWQTKKLVRRLLGDDPRELQRAPYTSAAVTDLATTRWAPCGLRNLGATCYLNSMLQCLFMIQPFRQAVYSWEPQEKNVNPQQVQQMRALQRLFGAMQSGNKNVYDPAEFASTLSLNNVVQQDAQEFNKLLLAHIRGIFSQSRLEHHGELVDQLFQGQMNYVTKCLRCNQRSSRPSSYQEISLNIKGHKTVEQCIQAYLAAEYLEGDNKYFCDHCNSKELAERFIEVDPEKLPPVLTLQLLRFVYDAQAGKKKKLMDVIEVGETLNMTEVLRRCGHPKAFDVARDAVYRLTGYLNHRGKSAHVGHYTASVAYPSSLANNNGVDWFEFDDNIVNNMRSVVDTEGANEHHGKTIRSRDAYMLLYTRVDDSVVHVPGTIQPSELLQDEIVVSNSTFDEEVAQFKSCAEKLEERIEERKEAYKRFFERENPYPKTEAQEYYWVDTDWLASWICGEEYRTDGGETIADDNEDSSPKNIDVEEKDDEVKAMVGSGADASIPFSQPINVARFCCIHYSSRVCSGDSASFQFSPESVNKLKRISGSLFRHLQSTCGLVSFGAAANTLNGPTNDAESVFCAKSYQCKDCEAEFRSKLLEDADKLHEVIHEANLLKSAVAPGEGSGYLMSRAWISSYKAHLAHLQKQLVRTKQTSKKSATPTKAHFAPDADENNVWQAALNEDIACSHGNLILDKKKYRLMPSTTWAYFSEKFPVHFAFPEDSSEPCPECQVERTVSDEGYEKERALRDEVLDRGPLNRLYRRRLNTSVQGGSFMLTDVFTASEASERSRARMFLVNRAWIQSWREYIRDVDRSPPSELRSDDLTCDHGKLLLPRSVLQIFKGQTVECTDLEIEFVPEEEMAHLAELYGLPEALYYYVEKSPNGGQLRWNACTLATLLCEQSGDSSLGNSVSVEQNGTSGICCQICEDANERTYQDSLENFKNEIVNVQVLAEDQAVPTSDTLAQEDSSAARRRRSKRIKSGTGSTWRIRANADDTVYVLKTKIYQETDEYPLRQRLYFRGSLLKDNLTLKACGIKAGDALYMRLAEDIPDELMVTDEGQEREVGFEDSVFVTRQADLSWNTATSVVWVCSACTFVNEESDQTCEMCETSRVIAIDS</sequence>
<keyword evidence="13" id="KW-0175">Coiled coil</keyword>
<evidence type="ECO:0000256" key="5">
    <source>
        <dbReference type="ARBA" id="ARBA00022670"/>
    </source>
</evidence>
<dbReference type="GO" id="GO:0005634">
    <property type="term" value="C:nucleus"/>
    <property type="evidence" value="ECO:0007669"/>
    <property type="project" value="UniProtKB-SubCell"/>
</dbReference>
<feature type="domain" description="USP" evidence="16">
    <location>
        <begin position="114"/>
        <end position="438"/>
    </location>
</feature>
<comment type="subcellular location">
    <subcellularLocation>
        <location evidence="2">Nucleus</location>
    </subcellularLocation>
</comment>
<dbReference type="SUPFAM" id="SSF54001">
    <property type="entry name" value="Cysteine proteinases"/>
    <property type="match status" value="1"/>
</dbReference>
<dbReference type="EMBL" id="SPLM01000144">
    <property type="protein sequence ID" value="TMW57115.1"/>
    <property type="molecule type" value="Genomic_DNA"/>
</dbReference>
<comment type="caution">
    <text evidence="18">The sequence shown here is derived from an EMBL/GenBank/DDBJ whole genome shotgun (WGS) entry which is preliminary data.</text>
</comment>
<keyword evidence="19" id="KW-1185">Reference proteome</keyword>
<reference evidence="18" key="1">
    <citation type="submission" date="2019-03" db="EMBL/GenBank/DDBJ databases">
        <title>Long read genome sequence of the mycoparasitic Pythium oligandrum ATCC 38472 isolated from sugarbeet rhizosphere.</title>
        <authorList>
            <person name="Gaulin E."/>
        </authorList>
    </citation>
    <scope>NUCLEOTIDE SEQUENCE</scope>
    <source>
        <strain evidence="18">ATCC 38472_TT</strain>
    </source>
</reference>
<dbReference type="PROSITE" id="PS01358">
    <property type="entry name" value="ZF_RANBP2_1"/>
    <property type="match status" value="1"/>
</dbReference>
<accession>A0A8K1C628</accession>
<dbReference type="InterPro" id="IPR000626">
    <property type="entry name" value="Ubiquitin-like_dom"/>
</dbReference>
<dbReference type="InterPro" id="IPR029071">
    <property type="entry name" value="Ubiquitin-like_domsf"/>
</dbReference>
<dbReference type="Pfam" id="PF00240">
    <property type="entry name" value="ubiquitin"/>
    <property type="match status" value="1"/>
</dbReference>
<keyword evidence="8" id="KW-0833">Ubl conjugation pathway</keyword>
<dbReference type="Gene3D" id="3.90.70.10">
    <property type="entry name" value="Cysteine proteinases"/>
    <property type="match status" value="1"/>
</dbReference>
<keyword evidence="6" id="KW-0479">Metal-binding</keyword>
<dbReference type="PANTHER" id="PTHR24006:SF722">
    <property type="entry name" value="UBIQUITIN CARBOXYL-TERMINAL HYDROLASE 48"/>
    <property type="match status" value="1"/>
</dbReference>
<feature type="domain" description="Ubiquitin-like" evidence="15">
    <location>
        <begin position="1042"/>
        <end position="1106"/>
    </location>
</feature>
<dbReference type="AlphaFoldDB" id="A0A8K1C628"/>
<dbReference type="Gene3D" id="2.30.30.380">
    <property type="entry name" value="Zn-finger domain of Sec23/24"/>
    <property type="match status" value="1"/>
</dbReference>
<dbReference type="InterPro" id="IPR001394">
    <property type="entry name" value="Peptidase_C19_UCH"/>
</dbReference>
<evidence type="ECO:0000256" key="2">
    <source>
        <dbReference type="ARBA" id="ARBA00004123"/>
    </source>
</evidence>
<keyword evidence="9" id="KW-0378">Hydrolase</keyword>
<evidence type="ECO:0000256" key="1">
    <source>
        <dbReference type="ARBA" id="ARBA00000707"/>
    </source>
</evidence>
<keyword evidence="10" id="KW-0788">Thiol protease</keyword>
<dbReference type="InterPro" id="IPR038765">
    <property type="entry name" value="Papain-like_cys_pep_sf"/>
</dbReference>
<keyword evidence="5" id="KW-0645">Protease</keyword>
<comment type="catalytic activity">
    <reaction evidence="1">
        <text>Thiol-dependent hydrolysis of ester, thioester, amide, peptide and isopeptide bonds formed by the C-terminal Gly of ubiquitin (a 76-residue protein attached to proteins as an intracellular targeting signal).</text>
        <dbReference type="EC" id="3.4.19.12"/>
    </reaction>
</comment>
<evidence type="ECO:0000256" key="13">
    <source>
        <dbReference type="SAM" id="Coils"/>
    </source>
</evidence>
<dbReference type="CDD" id="cd17039">
    <property type="entry name" value="Ubl_ubiquitin_like"/>
    <property type="match status" value="1"/>
</dbReference>
<dbReference type="GO" id="GO:0006508">
    <property type="term" value="P:proteolysis"/>
    <property type="evidence" value="ECO:0007669"/>
    <property type="project" value="UniProtKB-KW"/>
</dbReference>
<dbReference type="InterPro" id="IPR028889">
    <property type="entry name" value="USP"/>
</dbReference>
<evidence type="ECO:0000256" key="6">
    <source>
        <dbReference type="ARBA" id="ARBA00022723"/>
    </source>
</evidence>